<reference evidence="1 2" key="1">
    <citation type="submission" date="2022-07" db="EMBL/GenBank/DDBJ databases">
        <title>Genome-wide signatures of adaptation to extreme environments.</title>
        <authorList>
            <person name="Cho C.H."/>
            <person name="Yoon H.S."/>
        </authorList>
    </citation>
    <scope>NUCLEOTIDE SEQUENCE [LARGE SCALE GENOMIC DNA]</scope>
    <source>
        <strain evidence="1 2">108.79 E11</strain>
    </source>
</reference>
<evidence type="ECO:0000313" key="2">
    <source>
        <dbReference type="Proteomes" id="UP001300502"/>
    </source>
</evidence>
<comment type="caution">
    <text evidence="1">The sequence shown here is derived from an EMBL/GenBank/DDBJ whole genome shotgun (WGS) entry which is preliminary data.</text>
</comment>
<dbReference type="Proteomes" id="UP001300502">
    <property type="component" value="Unassembled WGS sequence"/>
</dbReference>
<dbReference type="PROSITE" id="PS50096">
    <property type="entry name" value="IQ"/>
    <property type="match status" value="1"/>
</dbReference>
<name>A0AAV9I551_9RHOD</name>
<evidence type="ECO:0000313" key="1">
    <source>
        <dbReference type="EMBL" id="KAK4523132.1"/>
    </source>
</evidence>
<proteinExistence type="predicted"/>
<accession>A0AAV9I551</accession>
<gene>
    <name evidence="1" type="ORF">GAYE_PCTG36G1023</name>
</gene>
<dbReference type="AlphaFoldDB" id="A0AAV9I551"/>
<dbReference type="EMBL" id="JANCYU010000011">
    <property type="protein sequence ID" value="KAK4523132.1"/>
    <property type="molecule type" value="Genomic_DNA"/>
</dbReference>
<organism evidence="1 2">
    <name type="scientific">Galdieria yellowstonensis</name>
    <dbReference type="NCBI Taxonomy" id="3028027"/>
    <lineage>
        <taxon>Eukaryota</taxon>
        <taxon>Rhodophyta</taxon>
        <taxon>Bangiophyceae</taxon>
        <taxon>Galdieriales</taxon>
        <taxon>Galdieriaceae</taxon>
        <taxon>Galdieria</taxon>
    </lineage>
</organism>
<sequence>MLKPFMSNCERQVIICLRQLRSISGRLILPILAQHFTIPQIYLALKCCSSSSKRGKKYRLRKIPRMSPTASGHKNYHLHYQDFQSRRPHRDSNELMRQIAAIKIQTSWRAALARNNMLFAISLEQLLVYITVILEQVSSGERINLATIANIRDRISRNFYYADLHHCLIDFVEAVRENLCHNAQHRS</sequence>
<protein>
    <submittedName>
        <fullName evidence="1">Uncharacterized protein</fullName>
    </submittedName>
</protein>
<keyword evidence="2" id="KW-1185">Reference proteome</keyword>